<dbReference type="AlphaFoldDB" id="A0A8T2UFW4"/>
<dbReference type="Proteomes" id="UP000825935">
    <property type="component" value="Chromosome 7"/>
</dbReference>
<dbReference type="InterPro" id="IPR009769">
    <property type="entry name" value="EDR2_C"/>
</dbReference>
<dbReference type="Pfam" id="PF07059">
    <property type="entry name" value="EDR2_C"/>
    <property type="match status" value="1"/>
</dbReference>
<proteinExistence type="predicted"/>
<evidence type="ECO:0000259" key="1">
    <source>
        <dbReference type="Pfam" id="PF07059"/>
    </source>
</evidence>
<evidence type="ECO:0000313" key="3">
    <source>
        <dbReference type="Proteomes" id="UP000825935"/>
    </source>
</evidence>
<feature type="domain" description="Protein ENHANCED DISEASE RESISTANCE 2 C-terminal" evidence="1">
    <location>
        <begin position="80"/>
        <end position="295"/>
    </location>
</feature>
<dbReference type="PANTHER" id="PTHR12136:SF91">
    <property type="entry name" value="PROTEIN ENHANCED DISEASE RESISTANCE 2-LIKE"/>
    <property type="match status" value="1"/>
</dbReference>
<accession>A0A8T2UFW4</accession>
<dbReference type="OrthoDB" id="9970435at2759"/>
<dbReference type="OMA" id="CQMEMAS"/>
<dbReference type="PANTHER" id="PTHR12136">
    <property type="entry name" value="ENHANCED DISEASE RESISTANCE-RELATED"/>
    <property type="match status" value="1"/>
</dbReference>
<reference evidence="2" key="1">
    <citation type="submission" date="2021-08" db="EMBL/GenBank/DDBJ databases">
        <title>WGS assembly of Ceratopteris richardii.</title>
        <authorList>
            <person name="Marchant D.B."/>
            <person name="Chen G."/>
            <person name="Jenkins J."/>
            <person name="Shu S."/>
            <person name="Leebens-Mack J."/>
            <person name="Grimwood J."/>
            <person name="Schmutz J."/>
            <person name="Soltis P."/>
            <person name="Soltis D."/>
            <person name="Chen Z.-H."/>
        </authorList>
    </citation>
    <scope>NUCLEOTIDE SEQUENCE</scope>
    <source>
        <strain evidence="2">Whitten #5841</strain>
        <tissue evidence="2">Leaf</tissue>
    </source>
</reference>
<gene>
    <name evidence="2" type="ORF">KP509_07G074600</name>
</gene>
<protein>
    <recommendedName>
        <fullName evidence="1">Protein ENHANCED DISEASE RESISTANCE 2 C-terminal domain-containing protein</fullName>
    </recommendedName>
</protein>
<comment type="caution">
    <text evidence="2">The sequence shown here is derived from an EMBL/GenBank/DDBJ whole genome shotgun (WGS) entry which is preliminary data.</text>
</comment>
<keyword evidence="3" id="KW-1185">Reference proteome</keyword>
<dbReference type="InterPro" id="IPR045096">
    <property type="entry name" value="EDR2-like"/>
</dbReference>
<dbReference type="EMBL" id="CM035412">
    <property type="protein sequence ID" value="KAH7433548.1"/>
    <property type="molecule type" value="Genomic_DNA"/>
</dbReference>
<sequence length="350" mass="38444">MRTKVSLTADMQTEDGPFMASGHGCSVVSPGFVNGDDKLAVNGGDTSLDSSEPCCVNWQEEVRRGGSLRQVDLDAGVNGWASPPGPSFQVRSSNYLIKHQKCASEECLFETVGVDWLRSHHKLDHVLSRPDNRVIQALRRCHDHDQGLEDFILAVNLQIPGRDYHHAVFYFVSSDPIPSGSLLYRFIYEEDDDFRNSRFKLISRIVKGPWIVRATVANHAACLLGKALVCNYYNGPNYFEIDVDVSTSVLANAILHLALGYVSSVTVDMAFLVEAQTEEELPERILGAVRIAQIEMASASLIEQAAGAMRSVSLGPQVALHESSWKKLSKSFSFLGHGSKAFKGKETDAG</sequence>
<organism evidence="2 3">
    <name type="scientific">Ceratopteris richardii</name>
    <name type="common">Triangle waterfern</name>
    <dbReference type="NCBI Taxonomy" id="49495"/>
    <lineage>
        <taxon>Eukaryota</taxon>
        <taxon>Viridiplantae</taxon>
        <taxon>Streptophyta</taxon>
        <taxon>Embryophyta</taxon>
        <taxon>Tracheophyta</taxon>
        <taxon>Polypodiopsida</taxon>
        <taxon>Polypodiidae</taxon>
        <taxon>Polypodiales</taxon>
        <taxon>Pteridineae</taxon>
        <taxon>Pteridaceae</taxon>
        <taxon>Parkerioideae</taxon>
        <taxon>Ceratopteris</taxon>
    </lineage>
</organism>
<name>A0A8T2UFW4_CERRI</name>
<evidence type="ECO:0000313" key="2">
    <source>
        <dbReference type="EMBL" id="KAH7433548.1"/>
    </source>
</evidence>